<evidence type="ECO:0000256" key="1">
    <source>
        <dbReference type="SAM" id="SignalP"/>
    </source>
</evidence>
<dbReference type="Proteomes" id="UP001175000">
    <property type="component" value="Unassembled WGS sequence"/>
</dbReference>
<protein>
    <submittedName>
        <fullName evidence="3">Concanavalin A-like lectin/glucanase domain-containing protein</fullName>
    </submittedName>
</protein>
<evidence type="ECO:0000313" key="3">
    <source>
        <dbReference type="EMBL" id="KAK0623561.1"/>
    </source>
</evidence>
<dbReference type="InterPro" id="IPR013320">
    <property type="entry name" value="ConA-like_dom_sf"/>
</dbReference>
<dbReference type="PROSITE" id="PS51762">
    <property type="entry name" value="GH16_2"/>
    <property type="match status" value="1"/>
</dbReference>
<reference evidence="3" key="1">
    <citation type="submission" date="2023-06" db="EMBL/GenBank/DDBJ databases">
        <title>Genome-scale phylogeny and comparative genomics of the fungal order Sordariales.</title>
        <authorList>
            <consortium name="Lawrence Berkeley National Laboratory"/>
            <person name="Hensen N."/>
            <person name="Bonometti L."/>
            <person name="Westerberg I."/>
            <person name="Brannstrom I.O."/>
            <person name="Guillou S."/>
            <person name="Cros-Aarteil S."/>
            <person name="Calhoun S."/>
            <person name="Haridas S."/>
            <person name="Kuo A."/>
            <person name="Mondo S."/>
            <person name="Pangilinan J."/>
            <person name="Riley R."/>
            <person name="Labutti K."/>
            <person name="Andreopoulos B."/>
            <person name="Lipzen A."/>
            <person name="Chen C."/>
            <person name="Yanf M."/>
            <person name="Daum C."/>
            <person name="Ng V."/>
            <person name="Clum A."/>
            <person name="Steindorff A."/>
            <person name="Ohm R."/>
            <person name="Martin F."/>
            <person name="Silar P."/>
            <person name="Natvig D."/>
            <person name="Lalanne C."/>
            <person name="Gautier V."/>
            <person name="Ament-Velasquez S.L."/>
            <person name="Kruys A."/>
            <person name="Hutchinson M.I."/>
            <person name="Powell A.J."/>
            <person name="Barry K."/>
            <person name="Miller A.N."/>
            <person name="Grigoriev I.V."/>
            <person name="Debuchy R."/>
            <person name="Gladieux P."/>
            <person name="Thoren M.H."/>
            <person name="Johannesson H."/>
        </authorList>
    </citation>
    <scope>NUCLEOTIDE SEQUENCE</scope>
    <source>
        <strain evidence="3">CBS 606.72</strain>
    </source>
</reference>
<dbReference type="CDD" id="cd00413">
    <property type="entry name" value="Glyco_hydrolase_16"/>
    <property type="match status" value="1"/>
</dbReference>
<sequence>MRLPTTASSLILLVSAGTPRAAAAGPPLTDHRNCGCYLTNGTESRYFSHHYFFDFRSQSQYAGVPTAIASADLSGSAPRTSKYFSNSEFANTWIVGNWDNSARQRKDATVRMHMSPNNIYIEANNDKGRKPETWLTLRTQRMENFQTAAELETMYFNKFVSVRMMARTIGAPGAISALFTYKHSNVLAEVQESDFEVRTRDPDNIVHYTNQPGVTTEGETDPLATTNATLPDGLKWTDWAVHRLDWTPERSTWFVNGRQVAQNAYQTPRDPSKVILNLWSDGGKWSGNMSVTDAAYLQIQWFEMVFNTTDVNFKPSSHAANDPLVCEAVCSIDETPNQGQPVMLWNNAAVRVVERRSFTGWIPVLVLGMFAWR</sequence>
<dbReference type="GO" id="GO:0004553">
    <property type="term" value="F:hydrolase activity, hydrolyzing O-glycosyl compounds"/>
    <property type="evidence" value="ECO:0007669"/>
    <property type="project" value="InterPro"/>
</dbReference>
<feature type="chain" id="PRO_5041242018" evidence="1">
    <location>
        <begin position="25"/>
        <end position="373"/>
    </location>
</feature>
<dbReference type="PANTHER" id="PTHR38121">
    <property type="entry name" value="GH16 DOMAIN-CONTAINING PROTEIN"/>
    <property type="match status" value="1"/>
</dbReference>
<accession>A0AA39WXX0</accession>
<evidence type="ECO:0000313" key="4">
    <source>
        <dbReference type="Proteomes" id="UP001175000"/>
    </source>
</evidence>
<dbReference type="Pfam" id="PF00722">
    <property type="entry name" value="Glyco_hydro_16"/>
    <property type="match status" value="1"/>
</dbReference>
<gene>
    <name evidence="3" type="ORF">B0T14DRAFT_426682</name>
</gene>
<dbReference type="InterPro" id="IPR000757">
    <property type="entry name" value="Beta-glucanase-like"/>
</dbReference>
<comment type="caution">
    <text evidence="3">The sequence shown here is derived from an EMBL/GenBank/DDBJ whole genome shotgun (WGS) entry which is preliminary data.</text>
</comment>
<dbReference type="AlphaFoldDB" id="A0AA39WXX0"/>
<keyword evidence="1" id="KW-0732">Signal</keyword>
<dbReference type="PANTHER" id="PTHR38121:SF4">
    <property type="entry name" value="GH16 DOMAIN-CONTAINING PROTEIN-RELATED"/>
    <property type="match status" value="1"/>
</dbReference>
<keyword evidence="4" id="KW-1185">Reference proteome</keyword>
<dbReference type="GO" id="GO:0005975">
    <property type="term" value="P:carbohydrate metabolic process"/>
    <property type="evidence" value="ECO:0007669"/>
    <property type="project" value="InterPro"/>
</dbReference>
<proteinExistence type="predicted"/>
<dbReference type="Gene3D" id="2.60.120.200">
    <property type="match status" value="1"/>
</dbReference>
<dbReference type="EMBL" id="JAULSU010000003">
    <property type="protein sequence ID" value="KAK0623561.1"/>
    <property type="molecule type" value="Genomic_DNA"/>
</dbReference>
<feature type="signal peptide" evidence="1">
    <location>
        <begin position="1"/>
        <end position="24"/>
    </location>
</feature>
<dbReference type="SUPFAM" id="SSF49899">
    <property type="entry name" value="Concanavalin A-like lectins/glucanases"/>
    <property type="match status" value="1"/>
</dbReference>
<feature type="domain" description="GH16" evidence="2">
    <location>
        <begin position="59"/>
        <end position="310"/>
    </location>
</feature>
<evidence type="ECO:0000259" key="2">
    <source>
        <dbReference type="PROSITE" id="PS51762"/>
    </source>
</evidence>
<name>A0AA39WXX0_9PEZI</name>
<organism evidence="3 4">
    <name type="scientific">Immersiella caudata</name>
    <dbReference type="NCBI Taxonomy" id="314043"/>
    <lineage>
        <taxon>Eukaryota</taxon>
        <taxon>Fungi</taxon>
        <taxon>Dikarya</taxon>
        <taxon>Ascomycota</taxon>
        <taxon>Pezizomycotina</taxon>
        <taxon>Sordariomycetes</taxon>
        <taxon>Sordariomycetidae</taxon>
        <taxon>Sordariales</taxon>
        <taxon>Lasiosphaeriaceae</taxon>
        <taxon>Immersiella</taxon>
    </lineage>
</organism>